<dbReference type="EMBL" id="LR778301">
    <property type="protein sequence ID" value="CAB1367173.1"/>
    <property type="molecule type" value="Genomic_DNA"/>
</dbReference>
<keyword evidence="2" id="KW-1185">Reference proteome</keyword>
<organism evidence="1 2">
    <name type="scientific">Denitratisoma oestradiolicum</name>
    <dbReference type="NCBI Taxonomy" id="311182"/>
    <lineage>
        <taxon>Bacteria</taxon>
        <taxon>Pseudomonadati</taxon>
        <taxon>Pseudomonadota</taxon>
        <taxon>Betaproteobacteria</taxon>
        <taxon>Nitrosomonadales</taxon>
        <taxon>Sterolibacteriaceae</taxon>
        <taxon>Denitratisoma</taxon>
    </lineage>
</organism>
<gene>
    <name evidence="1" type="ORF">DENOEST_0001</name>
</gene>
<dbReference type="Proteomes" id="UP000515733">
    <property type="component" value="Chromosome"/>
</dbReference>
<dbReference type="AlphaFoldDB" id="A0A6S6XSQ2"/>
<dbReference type="KEGG" id="doe:DENOEST_0001"/>
<protein>
    <submittedName>
        <fullName evidence="1">Uncharacterized protein</fullName>
    </submittedName>
</protein>
<evidence type="ECO:0000313" key="1">
    <source>
        <dbReference type="EMBL" id="CAB1367173.1"/>
    </source>
</evidence>
<evidence type="ECO:0000313" key="2">
    <source>
        <dbReference type="Proteomes" id="UP000515733"/>
    </source>
</evidence>
<sequence>MDAVVHRLPGISPNRWPGASSLLADPVRLASRQAAADRYRAARACAAQRFLRHRGPCQRPAGTR</sequence>
<name>A0A6S6XSQ2_9PROT</name>
<reference evidence="1 2" key="1">
    <citation type="submission" date="2020-03" db="EMBL/GenBank/DDBJ databases">
        <authorList>
            <consortium name="Genoscope - CEA"/>
            <person name="William W."/>
        </authorList>
    </citation>
    <scope>NUCLEOTIDE SEQUENCE [LARGE SCALE GENOMIC DNA]</scope>
    <source>
        <strain evidence="2">DSM 16959</strain>
    </source>
</reference>
<proteinExistence type="predicted"/>
<accession>A0A6S6XSQ2</accession>